<dbReference type="OrthoDB" id="786778at2759"/>
<dbReference type="AlphaFoldDB" id="A0A2Z6LLR4"/>
<dbReference type="SUPFAM" id="SSF47699">
    <property type="entry name" value="Bifunctional inhibitor/lipid-transfer protein/seed storage 2S albumin"/>
    <property type="match status" value="1"/>
</dbReference>
<reference evidence="4" key="1">
    <citation type="journal article" date="2017" name="Front. Plant Sci.">
        <title>Climate Clever Clovers: New Paradigm to Reduce the Environmental Footprint of Ruminants by Breeding Low Methanogenic Forages Utilizing Haplotype Variation.</title>
        <authorList>
            <person name="Kaur P."/>
            <person name="Appels R."/>
            <person name="Bayer P.E."/>
            <person name="Keeble-Gagnere G."/>
            <person name="Wang J."/>
            <person name="Hirakawa H."/>
            <person name="Shirasawa K."/>
            <person name="Vercoe P."/>
            <person name="Stefanova K."/>
            <person name="Durmic Z."/>
            <person name="Nichols P."/>
            <person name="Revell C."/>
            <person name="Isobe S.N."/>
            <person name="Edwards D."/>
            <person name="Erskine W."/>
        </authorList>
    </citation>
    <scope>NUCLEOTIDE SEQUENCE [LARGE SCALE GENOMIC DNA]</scope>
    <source>
        <strain evidence="4">cv. Daliak</strain>
    </source>
</reference>
<gene>
    <name evidence="3" type="ORF">TSUD_228790</name>
</gene>
<feature type="domain" description="Bifunctional inhibitor/plant lipid transfer protein/seed storage helical" evidence="2">
    <location>
        <begin position="17"/>
        <end position="106"/>
    </location>
</feature>
<evidence type="ECO:0000256" key="1">
    <source>
        <dbReference type="SAM" id="SignalP"/>
    </source>
</evidence>
<dbReference type="Proteomes" id="UP000242715">
    <property type="component" value="Unassembled WGS sequence"/>
</dbReference>
<dbReference type="EMBL" id="DF973190">
    <property type="protein sequence ID" value="GAU18889.1"/>
    <property type="molecule type" value="Genomic_DNA"/>
</dbReference>
<sequence>MENAIFFFFHLMLSLSIFAVTEAAAPPPPPPSSCTDQLILFSPCLSYVSSPPNNLMETASTKCCDAFSSSFAPNSLCFCYLLRDEQFLGFPLNSTRLLSLSSLCLSPPPTTSALNFLCAESPALPPLGSADILLNPVNYSGTDFHN</sequence>
<organism evidence="3 4">
    <name type="scientific">Trifolium subterraneum</name>
    <name type="common">Subterranean clover</name>
    <dbReference type="NCBI Taxonomy" id="3900"/>
    <lineage>
        <taxon>Eukaryota</taxon>
        <taxon>Viridiplantae</taxon>
        <taxon>Streptophyta</taxon>
        <taxon>Embryophyta</taxon>
        <taxon>Tracheophyta</taxon>
        <taxon>Spermatophyta</taxon>
        <taxon>Magnoliopsida</taxon>
        <taxon>eudicotyledons</taxon>
        <taxon>Gunneridae</taxon>
        <taxon>Pentapetalae</taxon>
        <taxon>rosids</taxon>
        <taxon>fabids</taxon>
        <taxon>Fabales</taxon>
        <taxon>Fabaceae</taxon>
        <taxon>Papilionoideae</taxon>
        <taxon>50 kb inversion clade</taxon>
        <taxon>NPAAA clade</taxon>
        <taxon>Hologalegina</taxon>
        <taxon>IRL clade</taxon>
        <taxon>Trifolieae</taxon>
        <taxon>Trifolium</taxon>
    </lineage>
</organism>
<dbReference type="InterPro" id="IPR036312">
    <property type="entry name" value="Bifun_inhib/LTP/seed_sf"/>
</dbReference>
<dbReference type="InterPro" id="IPR016140">
    <property type="entry name" value="Bifunc_inhib/LTP/seed_store"/>
</dbReference>
<evidence type="ECO:0000313" key="4">
    <source>
        <dbReference type="Proteomes" id="UP000242715"/>
    </source>
</evidence>
<evidence type="ECO:0000259" key="2">
    <source>
        <dbReference type="Pfam" id="PF14368"/>
    </source>
</evidence>
<keyword evidence="1" id="KW-0732">Signal</keyword>
<dbReference type="Pfam" id="PF14368">
    <property type="entry name" value="LTP_2"/>
    <property type="match status" value="1"/>
</dbReference>
<feature type="chain" id="PRO_5016391914" description="Bifunctional inhibitor/plant lipid transfer protein/seed storage helical domain-containing protein" evidence="1">
    <location>
        <begin position="24"/>
        <end position="146"/>
    </location>
</feature>
<protein>
    <recommendedName>
        <fullName evidence="2">Bifunctional inhibitor/plant lipid transfer protein/seed storage helical domain-containing protein</fullName>
    </recommendedName>
</protein>
<dbReference type="PANTHER" id="PTHR35747">
    <property type="entry name" value="BIFUNCTIONAL INHIBITOR/LIPID-TRANSFER PROTEIN/SEED STORAGE 2S ALBUMIN SUPERFAMILY PROTEIN"/>
    <property type="match status" value="1"/>
</dbReference>
<evidence type="ECO:0000313" key="3">
    <source>
        <dbReference type="EMBL" id="GAU18889.1"/>
    </source>
</evidence>
<feature type="signal peptide" evidence="1">
    <location>
        <begin position="1"/>
        <end position="23"/>
    </location>
</feature>
<name>A0A2Z6LLR4_TRISU</name>
<dbReference type="Gene3D" id="1.10.110.10">
    <property type="entry name" value="Plant lipid-transfer and hydrophobic proteins"/>
    <property type="match status" value="1"/>
</dbReference>
<proteinExistence type="predicted"/>
<accession>A0A2Z6LLR4</accession>
<keyword evidence="4" id="KW-1185">Reference proteome</keyword>
<dbReference type="PANTHER" id="PTHR35747:SF2">
    <property type="entry name" value="NON-SPECIFIC LIPID TRANSFER PROTEIN GPI-ANCHORED 25"/>
    <property type="match status" value="1"/>
</dbReference>
<dbReference type="InterPro" id="IPR053353">
    <property type="entry name" value="Plant_LTP_GPI-anchored"/>
</dbReference>